<dbReference type="SUPFAM" id="SSF50729">
    <property type="entry name" value="PH domain-like"/>
    <property type="match status" value="2"/>
</dbReference>
<feature type="region of interest" description="Disordered" evidence="3">
    <location>
        <begin position="630"/>
        <end position="653"/>
    </location>
</feature>
<feature type="domain" description="N-terminal Ras-GEF" evidence="6">
    <location>
        <begin position="477"/>
        <end position="603"/>
    </location>
</feature>
<dbReference type="CDD" id="cd00159">
    <property type="entry name" value="RhoGAP"/>
    <property type="match status" value="1"/>
</dbReference>
<dbReference type="Pfam" id="PF00618">
    <property type="entry name" value="RasGEF_N"/>
    <property type="match status" value="1"/>
</dbReference>
<evidence type="ECO:0008006" key="10">
    <source>
        <dbReference type="Google" id="ProtNLM"/>
    </source>
</evidence>
<feature type="domain" description="Ras-GEF" evidence="5">
    <location>
        <begin position="676"/>
        <end position="944"/>
    </location>
</feature>
<dbReference type="Gene3D" id="2.30.29.30">
    <property type="entry name" value="Pleckstrin-homology domain (PH domain)/Phosphotyrosine-binding domain (PTB)"/>
    <property type="match status" value="3"/>
</dbReference>
<feature type="region of interest" description="Disordered" evidence="3">
    <location>
        <begin position="2320"/>
        <end position="2437"/>
    </location>
</feature>
<dbReference type="InterPro" id="IPR001849">
    <property type="entry name" value="PH_domain"/>
</dbReference>
<feature type="region of interest" description="Disordered" evidence="3">
    <location>
        <begin position="407"/>
        <end position="452"/>
    </location>
</feature>
<reference evidence="8" key="1">
    <citation type="submission" date="2022-07" db="EMBL/GenBank/DDBJ databases">
        <title>Phylogenomic reconstructions and comparative analyses of Kickxellomycotina fungi.</title>
        <authorList>
            <person name="Reynolds N.K."/>
            <person name="Stajich J.E."/>
            <person name="Barry K."/>
            <person name="Grigoriev I.V."/>
            <person name="Crous P."/>
            <person name="Smith M.E."/>
        </authorList>
    </citation>
    <scope>NUCLEOTIDE SEQUENCE</scope>
    <source>
        <strain evidence="8">RSA 861</strain>
    </source>
</reference>
<dbReference type="SMART" id="SM00147">
    <property type="entry name" value="RasGEF"/>
    <property type="match status" value="1"/>
</dbReference>
<dbReference type="Gene3D" id="1.10.555.10">
    <property type="entry name" value="Rho GTPase activation protein"/>
    <property type="match status" value="1"/>
</dbReference>
<dbReference type="Pfam" id="PF15410">
    <property type="entry name" value="PH_9"/>
    <property type="match status" value="1"/>
</dbReference>
<feature type="domain" description="N-terminal Ras-GEF" evidence="6">
    <location>
        <begin position="1331"/>
        <end position="1507"/>
    </location>
</feature>
<sequence length="2459" mass="263797">MTQQAPPRKTGSGGPPGCARPGPYEQTRGRVLPGTYALANRRPTPTTGYTNGFLGATRPVYPPPSEAPLAPANNEPGLGSPSPSTPGSTHSTSGGTILKEGYLNRKTDLHPNNPVSSALLARGWKVYRVMLKGSKLYFYKPPSEGEVRKRFPFEGSPLSTAAQSLSAPDAHPADDPEAEPVHRGLPLLAADFDPSAVPFLFEADVRAGAITAPLCTRYVFGGHFTEVDIVKFKFKRYVCLLVFDDLLVVCKRKWVKQHKGVAGAVTGAFRLARSLSTRLKETSDAASLRSVDGGRGAGYYTRWKQHACYPLTSVDVVEAASTRLSVSAASRTTLYAQANVSSTSVMTTASTVSTDYASVVGAGNVQAFQMFVARGKDSVTRLFVAGSASDKAVWVARFMAAKAAYGRRQRPRVEPDARSLASSGRASVSVPPSTQVTSAAAPTTKGGGARPTRRRLYWSTDRHPELILRADGTESAGSPPVTAGTRTALVHELLFHTPDGPAHATVDFDTYLMVFLVTYPCFMTARELVQELERYAELITATAAGAPFARNFGQLLARWIAWAPTDVRDGDLADTLIKLVAKLVVPHNATLAAKLRDEIAAAATAIEKPPKGAADVATGRPSMVRFADGAGVKGKPAPGPPAQRPRVPRVPSGSETPLMAQVLANGLSPTLFLKLTPQDLALQLYLFHWGLYFARDPLAVRQFLAGEGVESAVSTGSRALHFTPDRPHFLTRMLIHHVLADLPPTRHAKRSTLLAHWIKVGESARRMNDAVAWAAVAIGLTHPAVARLYEAWREVPLPWRQVVADQWVPLLVEHGLVASATLAPPARPRVVAFVPTAASSRGFHPTTLPAIPYCGTVVHALTLLDAAGPVEVELSTVRPNHPAGRDTDARYVDVRKYWRLYEVVWRAIRDSPVTRPTAPLASPPVSSVAASAAKATATVAGAASALVRSASRGRLSKLANSSSSGAAGSNGSSSSGTASEPLTPPLAALAAALPTPFDRVLLTPQPGLQRYFDRLDSASPTSDDDPHHLFRLSLAIEPALATAVPRPAEPASLESVVCPLAFPEVVVSSRLTHLLAIQGRLDLIGFRAADGFARPRSSIAHVHSLLADGNLDPTDAMHSPLALGPTSITQTTSASVGSAAAAAAAAAIRPLTGFGLSSVFGSSSGAGGSGGDSGFGLRNAGKPSSHGRSMSTVNEHAAPPERRSPNNPGRIVKLKGAASGEISAPLAGEPDSPSLKAGQSAPRLKNKRSMSFPAPVALPMEGSPSAPPATELESASASPPSAARTRVFHAADLPAGVLLTIPTADLIFRLQHFKAKTVRRRDGRTAAREELMVSVHGGTLSRLIDVLVHGVRQYQPVLATVANRDQAVLLRGELLLDYPQYQAAFLATYRALADGATLLTHLRQCYDDSPVYARRLVAVAREGTAAAAGDARPTTSVTRNEEIVAGDVRRRVVNLCDYWLRCYLSDFLDAPALRDAMVDFLQMAAADPCITAPSDVVPPARLLETLLRGSLQPGRPDLLTTPDGAVMPLPSPLALAAGTVPARIPKLKLAAHSPAAILVALDAHAASLFAACRPRDWVATFGLFEAQTAEDLAWYPARRSPVPDEDVVVADLLTALETVKCVRPTDPQGRDLPDQPVPDLTLARALPSAIQHLLFLHRNLRQWVIAHLADPDMELDGRVHTLLTWLEVLRLSGQAGSRAPIHAVRDTLHTTLNTNVAPPARQHVPGFVEAAVAAALISPEVRAFSRTWSEVAHLTGCAVDTLDPLLRHDRSFLALHSEPSSPSTPLSAVPNDAPRLVPSLAWLLQNAVELCYDAADFLVDDDRLIYFEKRRRTRALLAVCERLSLPLAGTPPPPTIPLPYLTTFADLPPVPLRRVQETAHAENTHTYGSAGYTGGIHVKLARPFARLVTEEQDRLRRVTKEHDRLTRELRDLAETRRRREAERDRQLKKQLRESQQRRARNEQLLKVSSLMRSVTTSGGSGTPRELKRMPSVKAALVVNLINSTTDVAHAYTKRDHVFRVVTEEGGQYLLQASSRDEMQDWVRAIHEAAKEAAARRLTVFVQDARHRSGPNGDDDDDDHQPLALPSPPAPAEPQAFGVELARLMVAGIPLFVERCLAEIETRGLEEVGVYRVPGSVAGINQLRALFDAGTWAVDLSTYSDINVVAGVLKQFLRELPEPLLTFQLYDGFIHAAAVDDYNERLWALKDLVHALPRPNYTLLKRLVEHLERVTDYEEINHMYSTNLAIVFGPTLLKPRPGPNSFGASMANLGHHQAIVKNLILQYHWIFDVEAEAEAIPAGEVDKSMEDNEAPEIVDLLTTEASVQSTESADPPGSPLPVLSESPTPTVAASLTAPPTLGIHRLPSGSADSLLTPPVSGVKSASDHETVDDHDEDASHTTDVSASIDGEPDTVPAVDQTSSLITPRTSLSTAAPTLTAPPTLTDNLDDLTETLSKWNLSADA</sequence>
<organism evidence="8 9">
    <name type="scientific">Tieghemiomyces parasiticus</name>
    <dbReference type="NCBI Taxonomy" id="78921"/>
    <lineage>
        <taxon>Eukaryota</taxon>
        <taxon>Fungi</taxon>
        <taxon>Fungi incertae sedis</taxon>
        <taxon>Zoopagomycota</taxon>
        <taxon>Kickxellomycotina</taxon>
        <taxon>Dimargaritomycetes</taxon>
        <taxon>Dimargaritales</taxon>
        <taxon>Dimargaritaceae</taxon>
        <taxon>Tieghemiomyces</taxon>
    </lineage>
</organism>
<accession>A0A9W8DXJ4</accession>
<feature type="compositionally biased region" description="Low complexity" evidence="3">
    <location>
        <begin position="427"/>
        <end position="438"/>
    </location>
</feature>
<comment type="caution">
    <text evidence="8">The sequence shown here is derived from an EMBL/GenBank/DDBJ whole genome shotgun (WGS) entry which is preliminary data.</text>
</comment>
<feature type="region of interest" description="Disordered" evidence="3">
    <location>
        <begin position="1"/>
        <end position="96"/>
    </location>
</feature>
<feature type="region of interest" description="Disordered" evidence="3">
    <location>
        <begin position="1935"/>
        <end position="1959"/>
    </location>
</feature>
<dbReference type="EMBL" id="JANBPT010000084">
    <property type="protein sequence ID" value="KAJ1928198.1"/>
    <property type="molecule type" value="Genomic_DNA"/>
</dbReference>
<feature type="compositionally biased region" description="Polar residues" evidence="3">
    <location>
        <begin position="2414"/>
        <end position="2423"/>
    </location>
</feature>
<name>A0A9W8DXJ4_9FUNG</name>
<dbReference type="InterPro" id="IPR011993">
    <property type="entry name" value="PH-like_dom_sf"/>
</dbReference>
<evidence type="ECO:0000259" key="6">
    <source>
        <dbReference type="PROSITE" id="PS50212"/>
    </source>
</evidence>
<evidence type="ECO:0000259" key="5">
    <source>
        <dbReference type="PROSITE" id="PS50009"/>
    </source>
</evidence>
<dbReference type="PROSITE" id="PS50212">
    <property type="entry name" value="RASGEF_NTER"/>
    <property type="match status" value="2"/>
</dbReference>
<evidence type="ECO:0000256" key="2">
    <source>
        <dbReference type="PROSITE-ProRule" id="PRU00168"/>
    </source>
</evidence>
<dbReference type="InterPro" id="IPR041681">
    <property type="entry name" value="PH_9"/>
</dbReference>
<protein>
    <recommendedName>
        <fullName evidence="10">PH domain-containing protein</fullName>
    </recommendedName>
</protein>
<dbReference type="GO" id="GO:0007264">
    <property type="term" value="P:small GTPase-mediated signal transduction"/>
    <property type="evidence" value="ECO:0007669"/>
    <property type="project" value="InterPro"/>
</dbReference>
<feature type="domain" description="Rho-GAP" evidence="7">
    <location>
        <begin position="2098"/>
        <end position="2286"/>
    </location>
</feature>
<feature type="region of interest" description="Disordered" evidence="3">
    <location>
        <begin position="158"/>
        <end position="179"/>
    </location>
</feature>
<dbReference type="SMART" id="SM00324">
    <property type="entry name" value="RhoGAP"/>
    <property type="match status" value="1"/>
</dbReference>
<feature type="compositionally biased region" description="Low complexity" evidence="3">
    <location>
        <begin position="76"/>
        <end position="96"/>
    </location>
</feature>
<dbReference type="Proteomes" id="UP001150569">
    <property type="component" value="Unassembled WGS sequence"/>
</dbReference>
<feature type="domain" description="PH" evidence="4">
    <location>
        <begin position="2015"/>
        <end position="2050"/>
    </location>
</feature>
<feature type="compositionally biased region" description="Low complexity" evidence="3">
    <location>
        <begin position="959"/>
        <end position="981"/>
    </location>
</feature>
<keyword evidence="9" id="KW-1185">Reference proteome</keyword>
<proteinExistence type="predicted"/>
<dbReference type="GO" id="GO:0005085">
    <property type="term" value="F:guanyl-nucleotide exchange factor activity"/>
    <property type="evidence" value="ECO:0007669"/>
    <property type="project" value="UniProtKB-KW"/>
</dbReference>
<dbReference type="InterPro" id="IPR036964">
    <property type="entry name" value="RASGEF_cat_dom_sf"/>
</dbReference>
<dbReference type="SUPFAM" id="SSF48366">
    <property type="entry name" value="Ras GEF"/>
    <property type="match status" value="2"/>
</dbReference>
<dbReference type="GO" id="GO:0005737">
    <property type="term" value="C:cytoplasm"/>
    <property type="evidence" value="ECO:0007669"/>
    <property type="project" value="TreeGrafter"/>
</dbReference>
<keyword evidence="2" id="KW-0344">Guanine-nucleotide releasing factor</keyword>
<feature type="region of interest" description="Disordered" evidence="3">
    <location>
        <begin position="2065"/>
        <end position="2089"/>
    </location>
</feature>
<gene>
    <name evidence="8" type="ORF">IWQ60_002276</name>
</gene>
<dbReference type="InterPro" id="IPR050729">
    <property type="entry name" value="Rho-GAP"/>
</dbReference>
<evidence type="ECO:0000256" key="3">
    <source>
        <dbReference type="SAM" id="MobiDB-lite"/>
    </source>
</evidence>
<dbReference type="PROSITE" id="PS50009">
    <property type="entry name" value="RASGEF_CAT"/>
    <property type="match status" value="1"/>
</dbReference>
<dbReference type="PANTHER" id="PTHR23176:SF133">
    <property type="entry name" value="GTPASE-ACTIVATING PROTEIN PAC-1"/>
    <property type="match status" value="1"/>
</dbReference>
<dbReference type="GO" id="GO:0005096">
    <property type="term" value="F:GTPase activator activity"/>
    <property type="evidence" value="ECO:0007669"/>
    <property type="project" value="UniProtKB-KW"/>
</dbReference>
<dbReference type="InterPro" id="IPR001895">
    <property type="entry name" value="RASGEF_cat_dom"/>
</dbReference>
<evidence type="ECO:0000256" key="1">
    <source>
        <dbReference type="ARBA" id="ARBA00022468"/>
    </source>
</evidence>
<dbReference type="OrthoDB" id="79452at2759"/>
<dbReference type="InterPro" id="IPR023578">
    <property type="entry name" value="Ras_GEF_dom_sf"/>
</dbReference>
<evidence type="ECO:0000259" key="7">
    <source>
        <dbReference type="PROSITE" id="PS50238"/>
    </source>
</evidence>
<feature type="region of interest" description="Disordered" evidence="3">
    <location>
        <begin position="1163"/>
        <end position="1280"/>
    </location>
</feature>
<dbReference type="Pfam" id="PF00620">
    <property type="entry name" value="RhoGAP"/>
    <property type="match status" value="1"/>
</dbReference>
<dbReference type="Gene3D" id="1.10.840.10">
    <property type="entry name" value="Ras guanine-nucleotide exchange factors catalytic domain"/>
    <property type="match status" value="2"/>
</dbReference>
<feature type="compositionally biased region" description="Low complexity" evidence="3">
    <location>
        <begin position="2424"/>
        <end position="2437"/>
    </location>
</feature>
<evidence type="ECO:0000313" key="8">
    <source>
        <dbReference type="EMBL" id="KAJ1928198.1"/>
    </source>
</evidence>
<evidence type="ECO:0000313" key="9">
    <source>
        <dbReference type="Proteomes" id="UP001150569"/>
    </source>
</evidence>
<dbReference type="InterPro" id="IPR008936">
    <property type="entry name" value="Rho_GTPase_activation_prot"/>
</dbReference>
<dbReference type="InterPro" id="IPR000651">
    <property type="entry name" value="Ras-like_Gua-exchang_fac_N"/>
</dbReference>
<dbReference type="PROSITE" id="PS50003">
    <property type="entry name" value="PH_DOMAIN"/>
    <property type="match status" value="1"/>
</dbReference>
<dbReference type="InterPro" id="IPR000198">
    <property type="entry name" value="RhoGAP_dom"/>
</dbReference>
<feature type="compositionally biased region" description="Low complexity" evidence="3">
    <location>
        <begin position="1268"/>
        <end position="1280"/>
    </location>
</feature>
<dbReference type="SMART" id="SM00233">
    <property type="entry name" value="PH"/>
    <property type="match status" value="2"/>
</dbReference>
<evidence type="ECO:0000259" key="4">
    <source>
        <dbReference type="PROSITE" id="PS50003"/>
    </source>
</evidence>
<feature type="compositionally biased region" description="Gly residues" evidence="3">
    <location>
        <begin position="1164"/>
        <end position="1174"/>
    </location>
</feature>
<dbReference type="Gene3D" id="1.20.870.10">
    <property type="entry name" value="Son of sevenless (SoS) protein Chain: S domain 1"/>
    <property type="match status" value="2"/>
</dbReference>
<keyword evidence="1" id="KW-0343">GTPase activation</keyword>
<dbReference type="PROSITE" id="PS50238">
    <property type="entry name" value="RHOGAP"/>
    <property type="match status" value="1"/>
</dbReference>
<feature type="region of interest" description="Disordered" evidence="3">
    <location>
        <begin position="958"/>
        <end position="981"/>
    </location>
</feature>
<dbReference type="SUPFAM" id="SSF48350">
    <property type="entry name" value="GTPase activation domain, GAP"/>
    <property type="match status" value="1"/>
</dbReference>
<dbReference type="PANTHER" id="PTHR23176">
    <property type="entry name" value="RHO/RAC/CDC GTPASE-ACTIVATING PROTEIN"/>
    <property type="match status" value="1"/>
</dbReference>
<dbReference type="Pfam" id="PF00617">
    <property type="entry name" value="RasGEF"/>
    <property type="match status" value="1"/>
</dbReference>